<feature type="transmembrane region" description="Helical" evidence="1">
    <location>
        <begin position="38"/>
        <end position="62"/>
    </location>
</feature>
<keyword evidence="4" id="KW-1185">Reference proteome</keyword>
<dbReference type="EMBL" id="JBHSBM010000010">
    <property type="protein sequence ID" value="MFC4057501.1"/>
    <property type="molecule type" value="Genomic_DNA"/>
</dbReference>
<sequence length="212" mass="21306">MTTLQETPVGPAGVLEAPVRQVDRRRVVRSLRPDRSPAGAVTALVSSVVLCAAAAGTVALLVRAPAALASYAGFAAGAGGLSWSDPVVLGAGLVLVAAGSSLVVLAVVPGRTRLVPLETGDPLAVIGMTRAGLRRTLRDAALAVEGVSGARVRLGRRYVEVVVVPGADGVAGADGDGRLLRRVGAAVGDRLVALGAMCGDEVVVRLRGRAGR</sequence>
<keyword evidence="1" id="KW-0812">Transmembrane</keyword>
<protein>
    <submittedName>
        <fullName evidence="3">DUF6286 domain-containing protein</fullName>
    </submittedName>
</protein>
<dbReference type="RefSeq" id="WP_377285510.1">
    <property type="nucleotide sequence ID" value="NZ_JBHSBM010000010.1"/>
</dbReference>
<evidence type="ECO:0000256" key="1">
    <source>
        <dbReference type="SAM" id="Phobius"/>
    </source>
</evidence>
<evidence type="ECO:0000313" key="4">
    <source>
        <dbReference type="Proteomes" id="UP001595850"/>
    </source>
</evidence>
<keyword evidence="1" id="KW-0472">Membrane</keyword>
<reference evidence="4" key="1">
    <citation type="journal article" date="2019" name="Int. J. Syst. Evol. Microbiol.">
        <title>The Global Catalogue of Microorganisms (GCM) 10K type strain sequencing project: providing services to taxonomists for standard genome sequencing and annotation.</title>
        <authorList>
            <consortium name="The Broad Institute Genomics Platform"/>
            <consortium name="The Broad Institute Genome Sequencing Center for Infectious Disease"/>
            <person name="Wu L."/>
            <person name="Ma J."/>
        </authorList>
    </citation>
    <scope>NUCLEOTIDE SEQUENCE [LARGE SCALE GENOMIC DNA]</scope>
    <source>
        <strain evidence="4">TBRC 4489</strain>
    </source>
</reference>
<dbReference type="Proteomes" id="UP001595850">
    <property type="component" value="Unassembled WGS sequence"/>
</dbReference>
<feature type="transmembrane region" description="Helical" evidence="1">
    <location>
        <begin position="87"/>
        <end position="108"/>
    </location>
</feature>
<feature type="domain" description="DUF6286" evidence="2">
    <location>
        <begin position="98"/>
        <end position="207"/>
    </location>
</feature>
<dbReference type="Pfam" id="PF19803">
    <property type="entry name" value="DUF6286"/>
    <property type="match status" value="1"/>
</dbReference>
<evidence type="ECO:0000313" key="3">
    <source>
        <dbReference type="EMBL" id="MFC4057501.1"/>
    </source>
</evidence>
<organism evidence="3 4">
    <name type="scientific">Planomonospora corallina</name>
    <dbReference type="NCBI Taxonomy" id="1806052"/>
    <lineage>
        <taxon>Bacteria</taxon>
        <taxon>Bacillati</taxon>
        <taxon>Actinomycetota</taxon>
        <taxon>Actinomycetes</taxon>
        <taxon>Streptosporangiales</taxon>
        <taxon>Streptosporangiaceae</taxon>
        <taxon>Planomonospora</taxon>
    </lineage>
</organism>
<gene>
    <name evidence="3" type="ORF">ACFOWE_04310</name>
</gene>
<keyword evidence="1" id="KW-1133">Transmembrane helix</keyword>
<proteinExistence type="predicted"/>
<accession>A0ABV8I010</accession>
<name>A0ABV8I010_9ACTN</name>
<evidence type="ECO:0000259" key="2">
    <source>
        <dbReference type="Pfam" id="PF19803"/>
    </source>
</evidence>
<dbReference type="InterPro" id="IPR046253">
    <property type="entry name" value="DUF6286"/>
</dbReference>
<comment type="caution">
    <text evidence="3">The sequence shown here is derived from an EMBL/GenBank/DDBJ whole genome shotgun (WGS) entry which is preliminary data.</text>
</comment>